<organism evidence="2 3">
    <name type="scientific">Microbispora bryophytorum</name>
    <dbReference type="NCBI Taxonomy" id="1460882"/>
    <lineage>
        <taxon>Bacteria</taxon>
        <taxon>Bacillati</taxon>
        <taxon>Actinomycetota</taxon>
        <taxon>Actinomycetes</taxon>
        <taxon>Streptosporangiales</taxon>
        <taxon>Streptosporangiaceae</taxon>
        <taxon>Microbispora</taxon>
    </lineage>
</organism>
<protein>
    <recommendedName>
        <fullName evidence="1">RNA polymerase sigma-70 region 4 domain-containing protein</fullName>
    </recommendedName>
</protein>
<evidence type="ECO:0000313" key="2">
    <source>
        <dbReference type="EMBL" id="GGN99208.1"/>
    </source>
</evidence>
<dbReference type="RefSeq" id="WP_167748081.1">
    <property type="nucleotide sequence ID" value="NZ_BMMN01000001.1"/>
</dbReference>
<proteinExistence type="predicted"/>
<reference evidence="2" key="2">
    <citation type="submission" date="2020-09" db="EMBL/GenBank/DDBJ databases">
        <authorList>
            <person name="Sun Q."/>
            <person name="Zhou Y."/>
        </authorList>
    </citation>
    <scope>NUCLEOTIDE SEQUENCE</scope>
    <source>
        <strain evidence="2">CGMCC 4.7138</strain>
    </source>
</reference>
<sequence>MEKTGDGALEGDWLVDVWRTLDQRSRDMLTMRAKNRTLDSIGRAYGVSRERARQVIRNAQCQLSEKARCAAPEWATGIFELLETRAAVSDDYLSETLRDDSGLVRASLLMAEGLCHPKAWSEELTDHWSLSPEALDGLLRELAEEAPCRKDELRDHAANIGLPESLDIDSIMSAGKSPLVLDESGSWVRRTAKKRDAAYLWLADQGEPRRAEAIAEAIALNSHATAEALRRDNRFRQVRPEGTWALTDWPLDGVSEHTNALDVMIQVLADLGPLPRRELTNEVRRRYPVSYSRVQQCLISSRIGLTPDGRIGLVEHGALSTEEKEPRRPDNAVHDEELGLLAFRLTVDKDVVRGSGIIISPWITWQLGLRQAPMEKSFTLQGSDRQIVFRRVTSAAQMSSLRLEVSEQGMVLGCELAVVLRLQHGTMTIRHVCAPGACPTA</sequence>
<keyword evidence="3" id="KW-1185">Reference proteome</keyword>
<dbReference type="InterPro" id="IPR036388">
    <property type="entry name" value="WH-like_DNA-bd_sf"/>
</dbReference>
<reference evidence="2" key="1">
    <citation type="journal article" date="2014" name="Int. J. Syst. Evol. Microbiol.">
        <title>Complete genome sequence of Corynebacterium casei LMG S-19264T (=DSM 44701T), isolated from a smear-ripened cheese.</title>
        <authorList>
            <consortium name="US DOE Joint Genome Institute (JGI-PGF)"/>
            <person name="Walter F."/>
            <person name="Albersmeier A."/>
            <person name="Kalinowski J."/>
            <person name="Ruckert C."/>
        </authorList>
    </citation>
    <scope>NUCLEOTIDE SEQUENCE</scope>
    <source>
        <strain evidence="2">CGMCC 4.7138</strain>
    </source>
</reference>
<dbReference type="AlphaFoldDB" id="A0A8H9GTV6"/>
<comment type="caution">
    <text evidence="2">The sequence shown here is derived from an EMBL/GenBank/DDBJ whole genome shotgun (WGS) entry which is preliminary data.</text>
</comment>
<name>A0A8H9GTV6_9ACTN</name>
<dbReference type="Gene3D" id="1.10.10.10">
    <property type="entry name" value="Winged helix-like DNA-binding domain superfamily/Winged helix DNA-binding domain"/>
    <property type="match status" value="1"/>
</dbReference>
<feature type="domain" description="RNA polymerase sigma-70 region 4" evidence="1">
    <location>
        <begin position="20"/>
        <end position="59"/>
    </location>
</feature>
<dbReference type="InterPro" id="IPR013324">
    <property type="entry name" value="RNA_pol_sigma_r3/r4-like"/>
</dbReference>
<gene>
    <name evidence="2" type="ORF">GCM10011574_04590</name>
</gene>
<dbReference type="Proteomes" id="UP000653480">
    <property type="component" value="Unassembled WGS sequence"/>
</dbReference>
<dbReference type="EMBL" id="BMMN01000001">
    <property type="protein sequence ID" value="GGN99208.1"/>
    <property type="molecule type" value="Genomic_DNA"/>
</dbReference>
<evidence type="ECO:0000313" key="3">
    <source>
        <dbReference type="Proteomes" id="UP000653480"/>
    </source>
</evidence>
<dbReference type="GO" id="GO:0006352">
    <property type="term" value="P:DNA-templated transcription initiation"/>
    <property type="evidence" value="ECO:0007669"/>
    <property type="project" value="InterPro"/>
</dbReference>
<dbReference type="SUPFAM" id="SSF88659">
    <property type="entry name" value="Sigma3 and sigma4 domains of RNA polymerase sigma factors"/>
    <property type="match status" value="1"/>
</dbReference>
<dbReference type="GO" id="GO:0003700">
    <property type="term" value="F:DNA-binding transcription factor activity"/>
    <property type="evidence" value="ECO:0007669"/>
    <property type="project" value="InterPro"/>
</dbReference>
<evidence type="ECO:0000259" key="1">
    <source>
        <dbReference type="Pfam" id="PF04545"/>
    </source>
</evidence>
<accession>A0A8H9GTV6</accession>
<dbReference type="InterPro" id="IPR007630">
    <property type="entry name" value="RNA_pol_sigma70_r4"/>
</dbReference>
<dbReference type="Pfam" id="PF04545">
    <property type="entry name" value="Sigma70_r4"/>
    <property type="match status" value="1"/>
</dbReference>